<organism evidence="2 3">
    <name type="scientific">Cladosporium halotolerans</name>
    <dbReference type="NCBI Taxonomy" id="1052096"/>
    <lineage>
        <taxon>Eukaryota</taxon>
        <taxon>Fungi</taxon>
        <taxon>Dikarya</taxon>
        <taxon>Ascomycota</taxon>
        <taxon>Pezizomycotina</taxon>
        <taxon>Dothideomycetes</taxon>
        <taxon>Dothideomycetidae</taxon>
        <taxon>Cladosporiales</taxon>
        <taxon>Cladosporiaceae</taxon>
        <taxon>Cladosporium</taxon>
    </lineage>
</organism>
<proteinExistence type="predicted"/>
<evidence type="ECO:0000256" key="1">
    <source>
        <dbReference type="SAM" id="SignalP"/>
    </source>
</evidence>
<evidence type="ECO:0000313" key="2">
    <source>
        <dbReference type="EMBL" id="KAL1587316.1"/>
    </source>
</evidence>
<sequence>MFKYALAAATLAATVVADSSSSCPATITSTSQADYPSGVMIRTTVTHEADAETFTTTLPLTTTVTSWVTSGTTTSTAAEATSTLTSCTASTTTGVEYTATEYTGSYSSSSLRESTSCKPWTTAVYEYPLGTTTWTNTYDVYPTSTVTHFEPSAYGNASQITETVTSSKDHTVTITSAGTTTKTEESYCTTTISETTGTASSTVTQAAKCAPTNLIGTDGERFARYNPYDGIAYSGEEAPKSYGGDAASKDPSSCCQACQDDEECAGSSWYLSTDRNYNYVPACYLYNMTVGAADTCGLAFSMFPGEKKWMQSGCGYIAENVWDPNSNCLPGQSARECADRGTILG</sequence>
<feature type="signal peptide" evidence="1">
    <location>
        <begin position="1"/>
        <end position="17"/>
    </location>
</feature>
<reference evidence="2 3" key="1">
    <citation type="journal article" date="2020" name="Microbiol. Resour. Announc.">
        <title>Draft Genome Sequence of a Cladosporium Species Isolated from the Mesophotic Ascidian Didemnum maculosum.</title>
        <authorList>
            <person name="Gioti A."/>
            <person name="Siaperas R."/>
            <person name="Nikolaivits E."/>
            <person name="Le Goff G."/>
            <person name="Ouazzani J."/>
            <person name="Kotoulas G."/>
            <person name="Topakas E."/>
        </authorList>
    </citation>
    <scope>NUCLEOTIDE SEQUENCE [LARGE SCALE GENOMIC DNA]</scope>
    <source>
        <strain evidence="2 3">TM138-S3</strain>
    </source>
</reference>
<keyword evidence="1" id="KW-0732">Signal</keyword>
<keyword evidence="3" id="KW-1185">Reference proteome</keyword>
<feature type="chain" id="PRO_5044232936" description="Apple domain-containing protein" evidence="1">
    <location>
        <begin position="18"/>
        <end position="345"/>
    </location>
</feature>
<dbReference type="RefSeq" id="XP_069230421.1">
    <property type="nucleotide sequence ID" value="XM_069372849.1"/>
</dbReference>
<dbReference type="GeneID" id="96005687"/>
<evidence type="ECO:0008006" key="4">
    <source>
        <dbReference type="Google" id="ProtNLM"/>
    </source>
</evidence>
<gene>
    <name evidence="2" type="ORF">WHR41_04243</name>
</gene>
<protein>
    <recommendedName>
        <fullName evidence="4">Apple domain-containing protein</fullName>
    </recommendedName>
</protein>
<evidence type="ECO:0000313" key="3">
    <source>
        <dbReference type="Proteomes" id="UP000803884"/>
    </source>
</evidence>
<dbReference type="AlphaFoldDB" id="A0AB34KUW8"/>
<comment type="caution">
    <text evidence="2">The sequence shown here is derived from an EMBL/GenBank/DDBJ whole genome shotgun (WGS) entry which is preliminary data.</text>
</comment>
<dbReference type="EMBL" id="JAAQHG020000011">
    <property type="protein sequence ID" value="KAL1587316.1"/>
    <property type="molecule type" value="Genomic_DNA"/>
</dbReference>
<accession>A0AB34KUW8</accession>
<name>A0AB34KUW8_9PEZI</name>
<dbReference type="Proteomes" id="UP000803884">
    <property type="component" value="Unassembled WGS sequence"/>
</dbReference>